<dbReference type="OrthoDB" id="2392324at2759"/>
<keyword evidence="2" id="KW-1133">Transmembrane helix</keyword>
<dbReference type="AlphaFoldDB" id="A0A433DFP8"/>
<comment type="caution">
    <text evidence="3">The sequence shown here is derived from an EMBL/GenBank/DDBJ whole genome shotgun (WGS) entry which is preliminary data.</text>
</comment>
<evidence type="ECO:0000313" key="3">
    <source>
        <dbReference type="EMBL" id="RUP49646.1"/>
    </source>
</evidence>
<evidence type="ECO:0000256" key="2">
    <source>
        <dbReference type="SAM" id="Phobius"/>
    </source>
</evidence>
<evidence type="ECO:0000313" key="4">
    <source>
        <dbReference type="Proteomes" id="UP000268093"/>
    </source>
</evidence>
<dbReference type="EMBL" id="RBNI01002089">
    <property type="protein sequence ID" value="RUP49646.1"/>
    <property type="molecule type" value="Genomic_DNA"/>
</dbReference>
<evidence type="ECO:0000256" key="1">
    <source>
        <dbReference type="SAM" id="MobiDB-lite"/>
    </source>
</evidence>
<dbReference type="Proteomes" id="UP000268093">
    <property type="component" value="Unassembled WGS sequence"/>
</dbReference>
<organism evidence="3 4">
    <name type="scientific">Jimgerdemannia flammicorona</name>
    <dbReference type="NCBI Taxonomy" id="994334"/>
    <lineage>
        <taxon>Eukaryota</taxon>
        <taxon>Fungi</taxon>
        <taxon>Fungi incertae sedis</taxon>
        <taxon>Mucoromycota</taxon>
        <taxon>Mucoromycotina</taxon>
        <taxon>Endogonomycetes</taxon>
        <taxon>Endogonales</taxon>
        <taxon>Endogonaceae</taxon>
        <taxon>Jimgerdemannia</taxon>
    </lineage>
</organism>
<reference evidence="3 4" key="1">
    <citation type="journal article" date="2018" name="New Phytol.">
        <title>Phylogenomics of Endogonaceae and evolution of mycorrhizas within Mucoromycota.</title>
        <authorList>
            <person name="Chang Y."/>
            <person name="Desiro A."/>
            <person name="Na H."/>
            <person name="Sandor L."/>
            <person name="Lipzen A."/>
            <person name="Clum A."/>
            <person name="Barry K."/>
            <person name="Grigoriev I.V."/>
            <person name="Martin F.M."/>
            <person name="Stajich J.E."/>
            <person name="Smith M.E."/>
            <person name="Bonito G."/>
            <person name="Spatafora J.W."/>
        </authorList>
    </citation>
    <scope>NUCLEOTIDE SEQUENCE [LARGE SCALE GENOMIC DNA]</scope>
    <source>
        <strain evidence="3 4">GMNB39</strain>
    </source>
</reference>
<keyword evidence="2" id="KW-0472">Membrane</keyword>
<feature type="region of interest" description="Disordered" evidence="1">
    <location>
        <begin position="1"/>
        <end position="39"/>
    </location>
</feature>
<protein>
    <submittedName>
        <fullName evidence="3">Uncharacterized protein</fullName>
    </submittedName>
</protein>
<feature type="transmembrane region" description="Helical" evidence="2">
    <location>
        <begin position="53"/>
        <end position="70"/>
    </location>
</feature>
<keyword evidence="2" id="KW-0812">Transmembrane</keyword>
<gene>
    <name evidence="3" type="ORF">BC936DRAFT_141927</name>
</gene>
<feature type="compositionally biased region" description="Basic residues" evidence="1">
    <location>
        <begin position="148"/>
        <end position="157"/>
    </location>
</feature>
<keyword evidence="4" id="KW-1185">Reference proteome</keyword>
<accession>A0A433DFP8</accession>
<proteinExistence type="predicted"/>
<feature type="region of interest" description="Disordered" evidence="1">
    <location>
        <begin position="146"/>
        <end position="171"/>
    </location>
</feature>
<name>A0A433DFP8_9FUNG</name>
<sequence>MTVVKSESSQEHPPEIKTPTAAVKNESSQEHPPEIKTPIAAENKKSQILKKDYPIVGILILFILIIYSCVGPAKKSDHLSVWVRFPPQPDPVKVTVPAFSDYADVKKQVKDELSPSLDTKSLGEILLLSVQYGKVDVTAGVLASAQKNQKKKQKPAKRTTWGDKSSPPPDWRAETIASASQPLVVFVDDIGKHPNVIHGML</sequence>